<dbReference type="EMBL" id="QKWP01000001">
    <property type="protein sequence ID" value="RIB31014.1"/>
    <property type="molecule type" value="Genomic_DNA"/>
</dbReference>
<comment type="caution">
    <text evidence="1">The sequence shown here is derived from an EMBL/GenBank/DDBJ whole genome shotgun (WGS) entry which is preliminary data.</text>
</comment>
<accession>A0A397W8J9</accession>
<evidence type="ECO:0000313" key="2">
    <source>
        <dbReference type="Proteomes" id="UP000266673"/>
    </source>
</evidence>
<proteinExistence type="predicted"/>
<organism evidence="1 2">
    <name type="scientific">Gigaspora rosea</name>
    <dbReference type="NCBI Taxonomy" id="44941"/>
    <lineage>
        <taxon>Eukaryota</taxon>
        <taxon>Fungi</taxon>
        <taxon>Fungi incertae sedis</taxon>
        <taxon>Mucoromycota</taxon>
        <taxon>Glomeromycotina</taxon>
        <taxon>Glomeromycetes</taxon>
        <taxon>Diversisporales</taxon>
        <taxon>Gigasporaceae</taxon>
        <taxon>Gigaspora</taxon>
    </lineage>
</organism>
<dbReference type="AlphaFoldDB" id="A0A397W8J9"/>
<protein>
    <submittedName>
        <fullName evidence="1">Uncharacterized protein</fullName>
    </submittedName>
</protein>
<reference evidence="1 2" key="1">
    <citation type="submission" date="2018-06" db="EMBL/GenBank/DDBJ databases">
        <title>Comparative genomics reveals the genomic features of Rhizophagus irregularis, R. cerebriforme, R. diaphanum and Gigaspora rosea, and their symbiotic lifestyle signature.</title>
        <authorList>
            <person name="Morin E."/>
            <person name="San Clemente H."/>
            <person name="Chen E.C.H."/>
            <person name="De La Providencia I."/>
            <person name="Hainaut M."/>
            <person name="Kuo A."/>
            <person name="Kohler A."/>
            <person name="Murat C."/>
            <person name="Tang N."/>
            <person name="Roy S."/>
            <person name="Loubradou J."/>
            <person name="Henrissat B."/>
            <person name="Grigoriev I.V."/>
            <person name="Corradi N."/>
            <person name="Roux C."/>
            <person name="Martin F.M."/>
        </authorList>
    </citation>
    <scope>NUCLEOTIDE SEQUENCE [LARGE SCALE GENOMIC DNA]</scope>
    <source>
        <strain evidence="1 2">DAOM 194757</strain>
    </source>
</reference>
<dbReference type="Proteomes" id="UP000266673">
    <property type="component" value="Unassembled WGS sequence"/>
</dbReference>
<sequence>MGSFPPHRQRSELPPYSGLAKWVSVSPVPWICLCHEIQLRPKAPIQDAFDGHIVMNVINLLVLKNEDDLKKMGALNAFQMIVEIKHEYKSNVKDMIKNVLKYLSNQLSTLLVVLGYYLEWELSGEVVFHNTDKSKEPGKQKPIWQDQNKEIAKIFDSATITGILDQR</sequence>
<evidence type="ECO:0000313" key="1">
    <source>
        <dbReference type="EMBL" id="RIB31014.1"/>
    </source>
</evidence>
<name>A0A397W8J9_9GLOM</name>
<keyword evidence="2" id="KW-1185">Reference proteome</keyword>
<gene>
    <name evidence="1" type="ORF">C2G38_2151185</name>
</gene>